<proteinExistence type="inferred from homology"/>
<name>A0A835BC40_9POAL</name>
<dbReference type="PANTHER" id="PTHR23500:SF437">
    <property type="entry name" value="OS02G0574500 PROTEIN"/>
    <property type="match status" value="1"/>
</dbReference>
<dbReference type="GO" id="GO:0015144">
    <property type="term" value="F:carbohydrate transmembrane transporter activity"/>
    <property type="evidence" value="ECO:0007669"/>
    <property type="project" value="InterPro"/>
</dbReference>
<reference evidence="8" key="1">
    <citation type="submission" date="2020-07" db="EMBL/GenBank/DDBJ databases">
        <title>Genome sequence and genetic diversity analysis of an under-domesticated orphan crop, white fonio (Digitaria exilis).</title>
        <authorList>
            <person name="Bennetzen J.L."/>
            <person name="Chen S."/>
            <person name="Ma X."/>
            <person name="Wang X."/>
            <person name="Yssel A.E.J."/>
            <person name="Chaluvadi S.R."/>
            <person name="Johnson M."/>
            <person name="Gangashetty P."/>
            <person name="Hamidou F."/>
            <person name="Sanogo M.D."/>
            <person name="Zwaenepoel A."/>
            <person name="Wallace J."/>
            <person name="Van De Peer Y."/>
            <person name="Van Deynze A."/>
        </authorList>
    </citation>
    <scope>NUCLEOTIDE SEQUENCE</scope>
    <source>
        <tissue evidence="8">Leaves</tissue>
    </source>
</reference>
<feature type="transmembrane region" description="Helical" evidence="7">
    <location>
        <begin position="264"/>
        <end position="285"/>
    </location>
</feature>
<feature type="transmembrane region" description="Helical" evidence="7">
    <location>
        <begin position="332"/>
        <end position="353"/>
    </location>
</feature>
<comment type="caution">
    <text evidence="8">The sequence shown here is derived from an EMBL/GenBank/DDBJ whole genome shotgun (WGS) entry which is preliminary data.</text>
</comment>
<dbReference type="InterPro" id="IPR045262">
    <property type="entry name" value="STP/PLT_plant"/>
</dbReference>
<accession>A0A835BC40</accession>
<evidence type="ECO:0000256" key="7">
    <source>
        <dbReference type="SAM" id="Phobius"/>
    </source>
</evidence>
<dbReference type="InterPro" id="IPR005828">
    <property type="entry name" value="MFS_sugar_transport-like"/>
</dbReference>
<dbReference type="PANTHER" id="PTHR23500">
    <property type="entry name" value="SOLUTE CARRIER FAMILY 2, FACILITATED GLUCOSE TRANSPORTER"/>
    <property type="match status" value="1"/>
</dbReference>
<dbReference type="InterPro" id="IPR036259">
    <property type="entry name" value="MFS_trans_sf"/>
</dbReference>
<keyword evidence="3" id="KW-0813">Transport</keyword>
<dbReference type="Proteomes" id="UP000636709">
    <property type="component" value="Unassembled WGS sequence"/>
</dbReference>
<evidence type="ECO:0000313" key="9">
    <source>
        <dbReference type="Proteomes" id="UP000636709"/>
    </source>
</evidence>
<protein>
    <submittedName>
        <fullName evidence="8">Uncharacterized protein</fullName>
    </submittedName>
</protein>
<gene>
    <name evidence="8" type="ORF">HU200_038942</name>
</gene>
<dbReference type="OrthoDB" id="590431at2759"/>
<evidence type="ECO:0000256" key="2">
    <source>
        <dbReference type="ARBA" id="ARBA00010992"/>
    </source>
</evidence>
<keyword evidence="4 7" id="KW-0812">Transmembrane</keyword>
<comment type="subcellular location">
    <subcellularLocation>
        <location evidence="1">Membrane</location>
    </subcellularLocation>
</comment>
<sequence length="403" mass="45244">MQSSTMAFFPNMATAKLELHSLFRKYVDMCGISSNNSTVGCHITRKMSHFPVLLAEPTFFSTGTAMRSITISYGALILRWLISKTSVVQRTLIPRAIQSLSSWCGSLPFFVGIDILMARLCDRTLIHSHLYGRQFILGHNPNLQGESAVAMENNELCVEQPFFWTLFGHKGDYVRLALQFICYPASLKVVDVTEKKLSFSRQCIRSGYNTNTFWRFIARNEQYLAYMMVLVALQIFLQLTRVNVTTLFLPMLSRATSSRSSPAVIGNVVLVFVNSCGILGSALATKHYGREVTFTIGAVLMVFCQVVIPLILEVQIGVGGGTRMPTGYTTAMFALTCVVSCGLSWCWGSFFWTIPGRKFHSAGQVLTMILNFGVCFAQMQYFLLILCRLKNAIFAYYAMWIWS</sequence>
<feature type="transmembrane region" description="Helical" evidence="7">
    <location>
        <begin position="223"/>
        <end position="244"/>
    </location>
</feature>
<keyword evidence="5 7" id="KW-1133">Transmembrane helix</keyword>
<dbReference type="GO" id="GO:0016020">
    <property type="term" value="C:membrane"/>
    <property type="evidence" value="ECO:0007669"/>
    <property type="project" value="UniProtKB-SubCell"/>
</dbReference>
<keyword evidence="6 7" id="KW-0472">Membrane</keyword>
<evidence type="ECO:0000313" key="8">
    <source>
        <dbReference type="EMBL" id="KAF8693540.1"/>
    </source>
</evidence>
<evidence type="ECO:0000256" key="4">
    <source>
        <dbReference type="ARBA" id="ARBA00022692"/>
    </source>
</evidence>
<dbReference type="EMBL" id="JACEFO010001924">
    <property type="protein sequence ID" value="KAF8693540.1"/>
    <property type="molecule type" value="Genomic_DNA"/>
</dbReference>
<evidence type="ECO:0000256" key="6">
    <source>
        <dbReference type="ARBA" id="ARBA00023136"/>
    </source>
</evidence>
<feature type="transmembrane region" description="Helical" evidence="7">
    <location>
        <begin position="365"/>
        <end position="386"/>
    </location>
</feature>
<evidence type="ECO:0000256" key="3">
    <source>
        <dbReference type="ARBA" id="ARBA00022448"/>
    </source>
</evidence>
<organism evidence="8 9">
    <name type="scientific">Digitaria exilis</name>
    <dbReference type="NCBI Taxonomy" id="1010633"/>
    <lineage>
        <taxon>Eukaryota</taxon>
        <taxon>Viridiplantae</taxon>
        <taxon>Streptophyta</taxon>
        <taxon>Embryophyta</taxon>
        <taxon>Tracheophyta</taxon>
        <taxon>Spermatophyta</taxon>
        <taxon>Magnoliopsida</taxon>
        <taxon>Liliopsida</taxon>
        <taxon>Poales</taxon>
        <taxon>Poaceae</taxon>
        <taxon>PACMAD clade</taxon>
        <taxon>Panicoideae</taxon>
        <taxon>Panicodae</taxon>
        <taxon>Paniceae</taxon>
        <taxon>Anthephorinae</taxon>
        <taxon>Digitaria</taxon>
    </lineage>
</organism>
<dbReference type="AlphaFoldDB" id="A0A835BC40"/>
<dbReference type="Pfam" id="PF00083">
    <property type="entry name" value="Sugar_tr"/>
    <property type="match status" value="1"/>
</dbReference>
<dbReference type="Gene3D" id="1.20.1250.20">
    <property type="entry name" value="MFS general substrate transporter like domains"/>
    <property type="match status" value="1"/>
</dbReference>
<feature type="transmembrane region" description="Helical" evidence="7">
    <location>
        <begin position="292"/>
        <end position="312"/>
    </location>
</feature>
<evidence type="ECO:0000256" key="5">
    <source>
        <dbReference type="ARBA" id="ARBA00022989"/>
    </source>
</evidence>
<evidence type="ECO:0000256" key="1">
    <source>
        <dbReference type="ARBA" id="ARBA00004370"/>
    </source>
</evidence>
<comment type="similarity">
    <text evidence="2">Belongs to the major facilitator superfamily. Sugar transporter (TC 2.A.1.1) family.</text>
</comment>
<keyword evidence="9" id="KW-1185">Reference proteome</keyword>